<dbReference type="AlphaFoldDB" id="A0A9P4N0F5"/>
<feature type="region of interest" description="Disordered" evidence="1">
    <location>
        <begin position="62"/>
        <end position="88"/>
    </location>
</feature>
<proteinExistence type="predicted"/>
<evidence type="ECO:0000313" key="3">
    <source>
        <dbReference type="Proteomes" id="UP000800093"/>
    </source>
</evidence>
<keyword evidence="3" id="KW-1185">Reference proteome</keyword>
<evidence type="ECO:0000313" key="2">
    <source>
        <dbReference type="EMBL" id="KAF2261312.1"/>
    </source>
</evidence>
<dbReference type="OrthoDB" id="5425890at2759"/>
<dbReference type="Proteomes" id="UP000800093">
    <property type="component" value="Unassembled WGS sequence"/>
</dbReference>
<protein>
    <submittedName>
        <fullName evidence="2">Uncharacterized protein</fullName>
    </submittedName>
</protein>
<dbReference type="InterPro" id="IPR011990">
    <property type="entry name" value="TPR-like_helical_dom_sf"/>
</dbReference>
<accession>A0A9P4N0F5</accession>
<organism evidence="2 3">
    <name type="scientific">Lojkania enalia</name>
    <dbReference type="NCBI Taxonomy" id="147567"/>
    <lineage>
        <taxon>Eukaryota</taxon>
        <taxon>Fungi</taxon>
        <taxon>Dikarya</taxon>
        <taxon>Ascomycota</taxon>
        <taxon>Pezizomycotina</taxon>
        <taxon>Dothideomycetes</taxon>
        <taxon>Pleosporomycetidae</taxon>
        <taxon>Pleosporales</taxon>
        <taxon>Pleosporales incertae sedis</taxon>
        <taxon>Lojkania</taxon>
    </lineage>
</organism>
<reference evidence="3" key="1">
    <citation type="journal article" date="2020" name="Stud. Mycol.">
        <title>101 Dothideomycetes genomes: A test case for predicting lifestyles and emergence of pathogens.</title>
        <authorList>
            <person name="Haridas S."/>
            <person name="Albert R."/>
            <person name="Binder M."/>
            <person name="Bloem J."/>
            <person name="LaButti K."/>
            <person name="Salamov A."/>
            <person name="Andreopoulos B."/>
            <person name="Baker S."/>
            <person name="Barry K."/>
            <person name="Bills G."/>
            <person name="Bluhm B."/>
            <person name="Cannon C."/>
            <person name="Castanera R."/>
            <person name="Culley D."/>
            <person name="Daum C."/>
            <person name="Ezra D."/>
            <person name="Gonzalez J."/>
            <person name="Henrissat B."/>
            <person name="Kuo A."/>
            <person name="Liang C."/>
            <person name="Lipzen A."/>
            <person name="Lutzoni F."/>
            <person name="Magnuson J."/>
            <person name="Mondo S."/>
            <person name="Nolan M."/>
            <person name="Ohm R."/>
            <person name="Pangilinan J."/>
            <person name="Park H.-J."/>
            <person name="Ramirez L."/>
            <person name="Alfaro M."/>
            <person name="Sun H."/>
            <person name="Tritt A."/>
            <person name="Yoshinaga Y."/>
            <person name="Zwiers L.-H."/>
            <person name="Turgeon B."/>
            <person name="Goodwin S."/>
            <person name="Spatafora J."/>
            <person name="Crous P."/>
            <person name="Grigoriev I."/>
        </authorList>
    </citation>
    <scope>NUCLEOTIDE SEQUENCE [LARGE SCALE GENOMIC DNA]</scope>
    <source>
        <strain evidence="3">CBS 304.66</strain>
    </source>
</reference>
<comment type="caution">
    <text evidence="2">The sequence shown here is derived from an EMBL/GenBank/DDBJ whole genome shotgun (WGS) entry which is preliminary data.</text>
</comment>
<gene>
    <name evidence="2" type="ORF">CC78DRAFT_583856</name>
</gene>
<evidence type="ECO:0000256" key="1">
    <source>
        <dbReference type="SAM" id="MobiDB-lite"/>
    </source>
</evidence>
<dbReference type="Gene3D" id="1.25.40.10">
    <property type="entry name" value="Tetratricopeptide repeat domain"/>
    <property type="match status" value="1"/>
</dbReference>
<dbReference type="PROSITE" id="PS50293">
    <property type="entry name" value="TPR_REGION"/>
    <property type="match status" value="1"/>
</dbReference>
<dbReference type="EMBL" id="ML986660">
    <property type="protein sequence ID" value="KAF2261312.1"/>
    <property type="molecule type" value="Genomic_DNA"/>
</dbReference>
<name>A0A9P4N0F5_9PLEO</name>
<sequence>MDKASRALSQGPPPGVPISYHALADHGDVPCSALHFYAHDHRSMKEKARSQQYLSPWEEDALPSALPASDPRQTDHASHRVKTGLGPLRDVIRKHKQGELKRSLEPPREEHILEDYALVRGDRADTTRPGHPVGSQITWCDGPSQTVMSHSKTHPSISELQLILAENVYNMGETGVILSILGSVKVLSLRSNVSVAWGSEHTSTLDTVNNLGLLYADIGQLDEAEKMY</sequence>